<sequence>MNNCITELLQIKDNNIILDPTFKKEKIKGQTHFIFKGVLSYKPTKCE</sequence>
<evidence type="ECO:0008006" key="3">
    <source>
        <dbReference type="Google" id="ProtNLM"/>
    </source>
</evidence>
<dbReference type="RefSeq" id="WP_157058068.1">
    <property type="nucleotide sequence ID" value="NZ_KQ959897.1"/>
</dbReference>
<keyword evidence="2" id="KW-1185">Reference proteome</keyword>
<evidence type="ECO:0000313" key="1">
    <source>
        <dbReference type="EMBL" id="KXB57294.1"/>
    </source>
</evidence>
<protein>
    <recommendedName>
        <fullName evidence="3">ISL3 family transposase</fullName>
    </recommendedName>
</protein>
<accession>A0ABR5TL82</accession>
<proteinExistence type="predicted"/>
<gene>
    <name evidence="1" type="ORF">HMPREF1871_00880</name>
</gene>
<dbReference type="EMBL" id="LSDB01000049">
    <property type="protein sequence ID" value="KXB57294.1"/>
    <property type="molecule type" value="Genomic_DNA"/>
</dbReference>
<reference evidence="1 2" key="1">
    <citation type="submission" date="2016-01" db="EMBL/GenBank/DDBJ databases">
        <authorList>
            <person name="Mitreva M."/>
            <person name="Pepin K.H."/>
            <person name="Mihindukulasuriya K.A."/>
            <person name="Fulton R."/>
            <person name="Fronick C."/>
            <person name="O'Laughlin M."/>
            <person name="Miner T."/>
            <person name="Herter B."/>
            <person name="Rosa B.A."/>
            <person name="Cordes M."/>
            <person name="Tomlinson C."/>
            <person name="Wollam A."/>
            <person name="Palsikar V.B."/>
            <person name="Mardis E.R."/>
            <person name="Wilson R.K."/>
        </authorList>
    </citation>
    <scope>NUCLEOTIDE SEQUENCE [LARGE SCALE GENOMIC DNA]</scope>
    <source>
        <strain evidence="1 2">KA00071</strain>
    </source>
</reference>
<organism evidence="1 2">
    <name type="scientific">Gemelliphila asaccharolytica</name>
    <dbReference type="NCBI Taxonomy" id="502393"/>
    <lineage>
        <taxon>Bacteria</taxon>
        <taxon>Bacillati</taxon>
        <taxon>Bacillota</taxon>
        <taxon>Bacilli</taxon>
        <taxon>Bacillales</taxon>
        <taxon>Gemellaceae</taxon>
        <taxon>Gemelliphila</taxon>
    </lineage>
</organism>
<name>A0ABR5TL82_9BACL</name>
<comment type="caution">
    <text evidence="1">The sequence shown here is derived from an EMBL/GenBank/DDBJ whole genome shotgun (WGS) entry which is preliminary data.</text>
</comment>
<evidence type="ECO:0000313" key="2">
    <source>
        <dbReference type="Proteomes" id="UP000070467"/>
    </source>
</evidence>
<dbReference type="Proteomes" id="UP000070467">
    <property type="component" value="Unassembled WGS sequence"/>
</dbReference>